<dbReference type="AlphaFoldDB" id="A0A832I988"/>
<organism evidence="16">
    <name type="scientific">Pseudothermotoga hypogea</name>
    <dbReference type="NCBI Taxonomy" id="57487"/>
    <lineage>
        <taxon>Bacteria</taxon>
        <taxon>Thermotogati</taxon>
        <taxon>Thermotogota</taxon>
        <taxon>Thermotogae</taxon>
        <taxon>Thermotogales</taxon>
        <taxon>Thermotogaceae</taxon>
        <taxon>Pseudothermotoga</taxon>
    </lineage>
</organism>
<dbReference type="EMBL" id="DTKQ01000048">
    <property type="protein sequence ID" value="HGZ79553.1"/>
    <property type="molecule type" value="Genomic_DNA"/>
</dbReference>
<dbReference type="InterPro" id="IPR058240">
    <property type="entry name" value="rSAM_sf"/>
</dbReference>
<evidence type="ECO:0000313" key="16">
    <source>
        <dbReference type="EMBL" id="HGZ79553.1"/>
    </source>
</evidence>
<keyword evidence="12" id="KW-0819">tRNA processing</keyword>
<dbReference type="Pfam" id="PF00919">
    <property type="entry name" value="UPF0004"/>
    <property type="match status" value="1"/>
</dbReference>
<comment type="similarity">
    <text evidence="12">Belongs to the methylthiotransferase family. MiaB subfamily.</text>
</comment>
<evidence type="ECO:0000259" key="15">
    <source>
        <dbReference type="PROSITE" id="PS51918"/>
    </source>
</evidence>
<feature type="binding site" evidence="12">
    <location>
        <position position="151"/>
    </location>
    <ligand>
        <name>[4Fe-4S] cluster</name>
        <dbReference type="ChEBI" id="CHEBI:49883"/>
        <label>2</label>
        <note>4Fe-4S-S-AdoMet</note>
    </ligand>
</feature>
<feature type="domain" description="MTTase N-terminal" evidence="14">
    <location>
        <begin position="1"/>
        <end position="115"/>
    </location>
</feature>
<keyword evidence="6 12" id="KW-0408">Iron</keyword>
<dbReference type="Pfam" id="PF04055">
    <property type="entry name" value="Radical_SAM"/>
    <property type="match status" value="1"/>
</dbReference>
<dbReference type="GO" id="GO:0035597">
    <property type="term" value="F:tRNA-2-methylthio-N(6)-dimethylallyladenosine(37) synthase activity"/>
    <property type="evidence" value="ECO:0007669"/>
    <property type="project" value="UniProtKB-EC"/>
</dbReference>
<proteinExistence type="inferred from homology"/>
<keyword evidence="3 12" id="KW-0808">Transferase</keyword>
<feature type="binding site" evidence="12">
    <location>
        <position position="80"/>
    </location>
    <ligand>
        <name>[4Fe-4S] cluster</name>
        <dbReference type="ChEBI" id="CHEBI:49883"/>
        <label>1</label>
    </ligand>
</feature>
<comment type="function">
    <text evidence="1 12">Catalyzes the methylthiolation of N6-(dimethylallyl)adenosine (i(6)A), leading to the formation of 2-methylthio-N6-(dimethylallyl)adenosine (ms(2)i(6)A) at position 37 in tRNAs that read codons beginning with uridine.</text>
</comment>
<dbReference type="NCBIfam" id="TIGR00089">
    <property type="entry name" value="MiaB/RimO family radical SAM methylthiotransferase"/>
    <property type="match status" value="1"/>
</dbReference>
<dbReference type="InterPro" id="IPR020612">
    <property type="entry name" value="Methylthiotransferase_CS"/>
</dbReference>
<evidence type="ECO:0000256" key="8">
    <source>
        <dbReference type="ARBA" id="ARBA00033765"/>
    </source>
</evidence>
<dbReference type="FunFam" id="3.80.30.20:FF:000001">
    <property type="entry name" value="tRNA-2-methylthio-N(6)-dimethylallyladenosine synthase 2"/>
    <property type="match status" value="1"/>
</dbReference>
<evidence type="ECO:0000256" key="7">
    <source>
        <dbReference type="ARBA" id="ARBA00023014"/>
    </source>
</evidence>
<evidence type="ECO:0000256" key="6">
    <source>
        <dbReference type="ARBA" id="ARBA00023004"/>
    </source>
</evidence>
<feature type="domain" description="Radical SAM core" evidence="15">
    <location>
        <begin position="137"/>
        <end position="368"/>
    </location>
</feature>
<keyword evidence="7 12" id="KW-0411">Iron-sulfur</keyword>
<comment type="cofactor">
    <cofactor evidence="12">
        <name>[4Fe-4S] cluster</name>
        <dbReference type="ChEBI" id="CHEBI:49883"/>
    </cofactor>
    <text evidence="12">Binds 2 [4Fe-4S] clusters. One cluster is coordinated with 3 cysteines and an exchangeable S-adenosyl-L-methionine.</text>
</comment>
<dbReference type="FunFam" id="3.40.50.12160:FF:000003">
    <property type="entry name" value="CDK5 regulatory subunit-associated protein 1"/>
    <property type="match status" value="1"/>
</dbReference>
<keyword evidence="4 12" id="KW-0949">S-adenosyl-L-methionine</keyword>
<dbReference type="PROSITE" id="PS01278">
    <property type="entry name" value="MTTASE_RADICAL"/>
    <property type="match status" value="1"/>
</dbReference>
<dbReference type="Pfam" id="PF01938">
    <property type="entry name" value="TRAM"/>
    <property type="match status" value="1"/>
</dbReference>
<comment type="caution">
    <text evidence="16">The sequence shown here is derived from an EMBL/GenBank/DDBJ whole genome shotgun (WGS) entry which is preliminary data.</text>
</comment>
<protein>
    <recommendedName>
        <fullName evidence="9 12">tRNA-2-methylthio-N(6)-dimethylallyladenosine synthase</fullName>
        <ecNumber evidence="8 12">2.8.4.3</ecNumber>
    </recommendedName>
    <alternativeName>
        <fullName evidence="11 12">(Dimethylallyl)adenosine tRNA methylthiotransferase MiaB</fullName>
    </alternativeName>
    <alternativeName>
        <fullName evidence="10 12">tRNA-i(6)A37 methylthiotransferase</fullName>
    </alternativeName>
</protein>
<dbReference type="InterPro" id="IPR006638">
    <property type="entry name" value="Elp3/MiaA/NifB-like_rSAM"/>
</dbReference>
<dbReference type="SFLD" id="SFLDG01082">
    <property type="entry name" value="B12-binding_domain_containing"/>
    <property type="match status" value="1"/>
</dbReference>
<dbReference type="PROSITE" id="PS50926">
    <property type="entry name" value="TRAM"/>
    <property type="match status" value="1"/>
</dbReference>
<accession>A0A832I988</accession>
<evidence type="ECO:0000256" key="3">
    <source>
        <dbReference type="ARBA" id="ARBA00022679"/>
    </source>
</evidence>
<dbReference type="InterPro" id="IPR005839">
    <property type="entry name" value="Methylthiotransferase"/>
</dbReference>
<sequence length="432" mass="49227">MRVYFKTYGCQMNENDTETMAGILLQEGFEIVDELELADVVILNTCVVRQKSQDKYHSALGQLVRLKRQGKIKLIGVAGCGSNLEGEKLLTLGADFVIGSRSIVDIAEVLRRSLAGEKLVHLEDRTHLLEADIPRFRKVKHHAWITIVHGCNRFCTYCIVPYTRGRERSRPMQDVLREVERLVAEGTIEVTFLGQNVDAYGKDLKDGTSLARLIEETSKFEQIKRIWFLTSYPTDITDELIEVVAENPKAAKSFHIPVQSGSDRILRMMNRRYTSAQFLSLVERIRSQVPDASISSDIIVGFPTETDQDHRETINLVRQARFERLNLAVYSPRPGTVAAKFFRDDVPKEVKVERLNQLLEIQKQINAELNSIYLGRVVEIIVEGRTKDGYFYGRDIRNKIVIFTSDEQLNLGDTVHVRVVRTTAGPVYGRKE</sequence>
<comment type="subunit">
    <text evidence="12">Monomer.</text>
</comment>
<dbReference type="PANTHER" id="PTHR43020">
    <property type="entry name" value="CDK5 REGULATORY SUBUNIT-ASSOCIATED PROTEIN 1"/>
    <property type="match status" value="1"/>
</dbReference>
<dbReference type="GO" id="GO:0051539">
    <property type="term" value="F:4 iron, 4 sulfur cluster binding"/>
    <property type="evidence" value="ECO:0007669"/>
    <property type="project" value="UniProtKB-UniRule"/>
</dbReference>
<evidence type="ECO:0000256" key="1">
    <source>
        <dbReference type="ARBA" id="ARBA00003234"/>
    </source>
</evidence>
<comment type="subcellular location">
    <subcellularLocation>
        <location evidence="12">Cytoplasm</location>
    </subcellularLocation>
</comment>
<dbReference type="InterPro" id="IPR038135">
    <property type="entry name" value="Methylthiotransferase_N_sf"/>
</dbReference>
<evidence type="ECO:0000256" key="12">
    <source>
        <dbReference type="HAMAP-Rule" id="MF_01864"/>
    </source>
</evidence>
<dbReference type="SUPFAM" id="SSF102114">
    <property type="entry name" value="Radical SAM enzymes"/>
    <property type="match status" value="1"/>
</dbReference>
<dbReference type="InterPro" id="IPR013848">
    <property type="entry name" value="Methylthiotransferase_N"/>
</dbReference>
<dbReference type="NCBIfam" id="TIGR01574">
    <property type="entry name" value="miaB-methiolase"/>
    <property type="match status" value="1"/>
</dbReference>
<evidence type="ECO:0000259" key="13">
    <source>
        <dbReference type="PROSITE" id="PS50926"/>
    </source>
</evidence>
<dbReference type="PANTHER" id="PTHR43020:SF2">
    <property type="entry name" value="MITOCHONDRIAL TRNA METHYLTHIOTRANSFERASE CDK5RAP1"/>
    <property type="match status" value="1"/>
</dbReference>
<dbReference type="SFLD" id="SFLDS00029">
    <property type="entry name" value="Radical_SAM"/>
    <property type="match status" value="1"/>
</dbReference>
<dbReference type="Gene3D" id="3.40.50.12160">
    <property type="entry name" value="Methylthiotransferase, N-terminal domain"/>
    <property type="match status" value="1"/>
</dbReference>
<evidence type="ECO:0000256" key="4">
    <source>
        <dbReference type="ARBA" id="ARBA00022691"/>
    </source>
</evidence>
<dbReference type="HAMAP" id="MF_01864">
    <property type="entry name" value="tRNA_metthiotr_MiaB"/>
    <property type="match status" value="1"/>
</dbReference>
<evidence type="ECO:0000259" key="14">
    <source>
        <dbReference type="PROSITE" id="PS51449"/>
    </source>
</evidence>
<name>A0A832I988_9THEM</name>
<evidence type="ECO:0000256" key="9">
    <source>
        <dbReference type="ARBA" id="ARBA00068570"/>
    </source>
</evidence>
<dbReference type="CDD" id="cd01335">
    <property type="entry name" value="Radical_SAM"/>
    <property type="match status" value="1"/>
</dbReference>
<dbReference type="SFLD" id="SFLDG01061">
    <property type="entry name" value="methylthiotransferase"/>
    <property type="match status" value="1"/>
</dbReference>
<dbReference type="GO" id="GO:0005829">
    <property type="term" value="C:cytosol"/>
    <property type="evidence" value="ECO:0007669"/>
    <property type="project" value="TreeGrafter"/>
</dbReference>
<dbReference type="InterPro" id="IPR006463">
    <property type="entry name" value="MiaB_methiolase"/>
</dbReference>
<feature type="binding site" evidence="12">
    <location>
        <position position="155"/>
    </location>
    <ligand>
        <name>[4Fe-4S] cluster</name>
        <dbReference type="ChEBI" id="CHEBI:49883"/>
        <label>2</label>
        <note>4Fe-4S-S-AdoMet</note>
    </ligand>
</feature>
<dbReference type="GO" id="GO:0046872">
    <property type="term" value="F:metal ion binding"/>
    <property type="evidence" value="ECO:0007669"/>
    <property type="project" value="UniProtKB-KW"/>
</dbReference>
<keyword evidence="2 12" id="KW-0004">4Fe-4S</keyword>
<dbReference type="PROSITE" id="PS51918">
    <property type="entry name" value="RADICAL_SAM"/>
    <property type="match status" value="1"/>
</dbReference>
<evidence type="ECO:0000256" key="2">
    <source>
        <dbReference type="ARBA" id="ARBA00022485"/>
    </source>
</evidence>
<feature type="binding site" evidence="12">
    <location>
        <position position="10"/>
    </location>
    <ligand>
        <name>[4Fe-4S] cluster</name>
        <dbReference type="ChEBI" id="CHEBI:49883"/>
        <label>1</label>
    </ligand>
</feature>
<evidence type="ECO:0000256" key="11">
    <source>
        <dbReference type="ARBA" id="ARBA00081141"/>
    </source>
</evidence>
<feature type="binding site" evidence="12">
    <location>
        <position position="46"/>
    </location>
    <ligand>
        <name>[4Fe-4S] cluster</name>
        <dbReference type="ChEBI" id="CHEBI:49883"/>
        <label>1</label>
    </ligand>
</feature>
<dbReference type="InterPro" id="IPR007197">
    <property type="entry name" value="rSAM"/>
</dbReference>
<evidence type="ECO:0000256" key="5">
    <source>
        <dbReference type="ARBA" id="ARBA00022723"/>
    </source>
</evidence>
<dbReference type="Gene3D" id="3.80.30.20">
    <property type="entry name" value="tm_1862 like domain"/>
    <property type="match status" value="1"/>
</dbReference>
<dbReference type="SMART" id="SM00729">
    <property type="entry name" value="Elp3"/>
    <property type="match status" value="1"/>
</dbReference>
<feature type="binding site" evidence="12">
    <location>
        <position position="158"/>
    </location>
    <ligand>
        <name>[4Fe-4S] cluster</name>
        <dbReference type="ChEBI" id="CHEBI:49883"/>
        <label>2</label>
        <note>4Fe-4S-S-AdoMet</note>
    </ligand>
</feature>
<evidence type="ECO:0000256" key="10">
    <source>
        <dbReference type="ARBA" id="ARBA00080698"/>
    </source>
</evidence>
<dbReference type="InterPro" id="IPR023404">
    <property type="entry name" value="rSAM_horseshoe"/>
</dbReference>
<dbReference type="InterPro" id="IPR002792">
    <property type="entry name" value="TRAM_dom"/>
</dbReference>
<feature type="domain" description="TRAM" evidence="13">
    <location>
        <begin position="371"/>
        <end position="432"/>
    </location>
</feature>
<reference evidence="16" key="1">
    <citation type="journal article" date="2020" name="mSystems">
        <title>Genome- and Community-Level Interaction Insights into Carbon Utilization and Element Cycling Functions of Hydrothermarchaeota in Hydrothermal Sediment.</title>
        <authorList>
            <person name="Zhou Z."/>
            <person name="Liu Y."/>
            <person name="Xu W."/>
            <person name="Pan J."/>
            <person name="Luo Z.H."/>
            <person name="Li M."/>
        </authorList>
    </citation>
    <scope>NUCLEOTIDE SEQUENCE [LARGE SCALE GENOMIC DNA]</scope>
    <source>
        <strain evidence="16">SpSt-86</strain>
    </source>
</reference>
<dbReference type="SFLD" id="SFLDF00273">
    <property type="entry name" value="(dimethylallyl)adenosine_tRNA"/>
    <property type="match status" value="1"/>
</dbReference>
<gene>
    <name evidence="12 16" type="primary">miaB</name>
    <name evidence="16" type="ORF">ENW55_06185</name>
</gene>
<dbReference type="PROSITE" id="PS51449">
    <property type="entry name" value="MTTASE_N"/>
    <property type="match status" value="1"/>
</dbReference>
<keyword evidence="5 12" id="KW-0479">Metal-binding</keyword>
<comment type="catalytic activity">
    <reaction evidence="12">
        <text>N(6)-dimethylallyladenosine(37) in tRNA + (sulfur carrier)-SH + AH2 + 2 S-adenosyl-L-methionine = 2-methylsulfanyl-N(6)-dimethylallyladenosine(37) in tRNA + (sulfur carrier)-H + 5'-deoxyadenosine + L-methionine + A + S-adenosyl-L-homocysteine + 2 H(+)</text>
        <dbReference type="Rhea" id="RHEA:37067"/>
        <dbReference type="Rhea" id="RHEA-COMP:10375"/>
        <dbReference type="Rhea" id="RHEA-COMP:10376"/>
        <dbReference type="Rhea" id="RHEA-COMP:14737"/>
        <dbReference type="Rhea" id="RHEA-COMP:14739"/>
        <dbReference type="ChEBI" id="CHEBI:13193"/>
        <dbReference type="ChEBI" id="CHEBI:15378"/>
        <dbReference type="ChEBI" id="CHEBI:17319"/>
        <dbReference type="ChEBI" id="CHEBI:17499"/>
        <dbReference type="ChEBI" id="CHEBI:29917"/>
        <dbReference type="ChEBI" id="CHEBI:57844"/>
        <dbReference type="ChEBI" id="CHEBI:57856"/>
        <dbReference type="ChEBI" id="CHEBI:59789"/>
        <dbReference type="ChEBI" id="CHEBI:64428"/>
        <dbReference type="ChEBI" id="CHEBI:74415"/>
        <dbReference type="ChEBI" id="CHEBI:74417"/>
        <dbReference type="EC" id="2.8.4.3"/>
    </reaction>
</comment>
<dbReference type="EC" id="2.8.4.3" evidence="8 12"/>
<keyword evidence="12" id="KW-0963">Cytoplasm</keyword>